<evidence type="ECO:0000259" key="7">
    <source>
        <dbReference type="Pfam" id="PF04084"/>
    </source>
</evidence>
<dbReference type="GO" id="GO:0003688">
    <property type="term" value="F:DNA replication origin binding"/>
    <property type="evidence" value="ECO:0007669"/>
    <property type="project" value="UniProtKB-UniRule"/>
</dbReference>
<dbReference type="Proteomes" id="UP000093000">
    <property type="component" value="Unassembled WGS sequence"/>
</dbReference>
<comment type="subunit">
    <text evidence="5">Component of the origin recognition complex (ORC).</text>
</comment>
<comment type="subcellular location">
    <subcellularLocation>
        <location evidence="1 5">Nucleus</location>
    </subcellularLocation>
</comment>
<organism evidence="9 10">
    <name type="scientific">Choanephora cucurbitarum</name>
    <dbReference type="NCBI Taxonomy" id="101091"/>
    <lineage>
        <taxon>Eukaryota</taxon>
        <taxon>Fungi</taxon>
        <taxon>Fungi incertae sedis</taxon>
        <taxon>Mucoromycota</taxon>
        <taxon>Mucoromycotina</taxon>
        <taxon>Mucoromycetes</taxon>
        <taxon>Mucorales</taxon>
        <taxon>Mucorineae</taxon>
        <taxon>Choanephoraceae</taxon>
        <taxon>Choanephoroideae</taxon>
        <taxon>Choanephora</taxon>
    </lineage>
</organism>
<name>A0A1C7NM04_9FUNG</name>
<feature type="region of interest" description="Disordered" evidence="6">
    <location>
        <begin position="117"/>
        <end position="205"/>
    </location>
</feature>
<dbReference type="Pfam" id="PF04084">
    <property type="entry name" value="RecA-like_ORC2"/>
    <property type="match status" value="1"/>
</dbReference>
<dbReference type="GO" id="GO:0006260">
    <property type="term" value="P:DNA replication"/>
    <property type="evidence" value="ECO:0007669"/>
    <property type="project" value="UniProtKB-UniRule"/>
</dbReference>
<dbReference type="PANTHER" id="PTHR14052">
    <property type="entry name" value="ORIGIN RECOGNITION COMPLEX SUBUNIT 2"/>
    <property type="match status" value="1"/>
</dbReference>
<feature type="domain" description="Origin recognition complex subunit 2 RecA-like" evidence="7">
    <location>
        <begin position="261"/>
        <end position="426"/>
    </location>
</feature>
<feature type="domain" description="Origin recognition complex subunit 2 winged-helix" evidence="8">
    <location>
        <begin position="489"/>
        <end position="548"/>
    </location>
</feature>
<gene>
    <name evidence="9" type="primary">orc2</name>
    <name evidence="9" type="ORF">A0J61_01772</name>
</gene>
<protein>
    <recommendedName>
        <fullName evidence="5">Origin recognition complex subunit 2</fullName>
    </recommendedName>
</protein>
<evidence type="ECO:0000313" key="9">
    <source>
        <dbReference type="EMBL" id="OBZ90183.1"/>
    </source>
</evidence>
<dbReference type="GO" id="GO:0005664">
    <property type="term" value="C:nuclear origin of replication recognition complex"/>
    <property type="evidence" value="ECO:0007669"/>
    <property type="project" value="UniProtKB-UniRule"/>
</dbReference>
<evidence type="ECO:0000259" key="8">
    <source>
        <dbReference type="Pfam" id="PF24882"/>
    </source>
</evidence>
<comment type="function">
    <text evidence="5">Component of the origin recognition complex (ORC) that binds origins of replication. DNA-binding is ATP-dependent. ORC is required to assemble the pre-replication complex necessary to initiate DNA replication.</text>
</comment>
<keyword evidence="4 5" id="KW-0539">Nucleus</keyword>
<evidence type="ECO:0000256" key="5">
    <source>
        <dbReference type="RuleBase" id="RU368084"/>
    </source>
</evidence>
<evidence type="ECO:0000256" key="4">
    <source>
        <dbReference type="ARBA" id="ARBA00023242"/>
    </source>
</evidence>
<evidence type="ECO:0000256" key="6">
    <source>
        <dbReference type="SAM" id="MobiDB-lite"/>
    </source>
</evidence>
<proteinExistence type="inferred from homology"/>
<dbReference type="InterPro" id="IPR007220">
    <property type="entry name" value="ORC2"/>
</dbReference>
<feature type="compositionally biased region" description="Basic residues" evidence="6">
    <location>
        <begin position="126"/>
        <end position="135"/>
    </location>
</feature>
<evidence type="ECO:0000256" key="1">
    <source>
        <dbReference type="ARBA" id="ARBA00004123"/>
    </source>
</evidence>
<dbReference type="STRING" id="101091.A0A1C7NM04"/>
<dbReference type="InterPro" id="IPR056773">
    <property type="entry name" value="WHD_ORC2"/>
</dbReference>
<dbReference type="InParanoid" id="A0A1C7NM04"/>
<comment type="similarity">
    <text evidence="2 5">Belongs to the ORC2 family.</text>
</comment>
<dbReference type="PANTHER" id="PTHR14052:SF0">
    <property type="entry name" value="ORIGIN RECOGNITION COMPLEX SUBUNIT 2"/>
    <property type="match status" value="1"/>
</dbReference>
<feature type="compositionally biased region" description="Acidic residues" evidence="6">
    <location>
        <begin position="165"/>
        <end position="198"/>
    </location>
</feature>
<evidence type="ECO:0000256" key="2">
    <source>
        <dbReference type="ARBA" id="ARBA00007421"/>
    </source>
</evidence>
<dbReference type="InterPro" id="IPR056772">
    <property type="entry name" value="RecA-like_ORC2"/>
</dbReference>
<dbReference type="OrthoDB" id="346673at2759"/>
<keyword evidence="10" id="KW-1185">Reference proteome</keyword>
<evidence type="ECO:0000256" key="3">
    <source>
        <dbReference type="ARBA" id="ARBA00022705"/>
    </source>
</evidence>
<sequence>MRIHRQTDQEIPIHIVSKVDSGSAQSEYKLALEHHTGKKPKRREQTYDFGLTVTKQQQQHEPGSQPHQTEQDNTGEILSHFKPMDVDQEENNDDVSGRSMFRFQQSIKKNVNTLMNKTLEDDGQQKKKGRVKQTKKNQAQIAQVKTNHSKRRRIQKHLDSLRNDSEEEQDTSSSEDEEQQKETPIYDDNEEEEEEEEIGCGVRSKLQDTFDQVEGHERYFQSQTPSKTSDNTLARLPVLEPQEFHHLLEKTPKKHHEEFMILSEMHKQHFSQWCFELHSGFNLVFYGYGSKRTLLNEFAQEVLTDGPLVVVNGFFPSISIKDILVKITSGGALGAHFKAASTSSILDHVNAICDYFSNPDRDYQSLYLVIHNLDGPNLRNERTQTALSMLAHADNIHLIASVDHINAGLLWDNVKSSRFNWIWHDATTFADYLVETSFENSMMIRQGELGGARGAKYVLDSLTYNARGVFKVLAEYQLEAMDDCKMEGKGNESVGLTYSQYYQKCREGFYVSSDLSFRTELTEFRDHKLIFTKKNSDGTEFFFIPLDKTALTNLLEQINH</sequence>
<accession>A0A1C7NM04</accession>
<dbReference type="Pfam" id="PF24882">
    <property type="entry name" value="WHD_ORC2"/>
    <property type="match status" value="1"/>
</dbReference>
<keyword evidence="3 5" id="KW-0235">DNA replication</keyword>
<dbReference type="FunCoup" id="A0A1C7NM04">
    <property type="interactions" value="1203"/>
</dbReference>
<comment type="caution">
    <text evidence="9">The sequence shown here is derived from an EMBL/GenBank/DDBJ whole genome shotgun (WGS) entry which is preliminary data.</text>
</comment>
<reference evidence="9 10" key="1">
    <citation type="submission" date="2016-03" db="EMBL/GenBank/DDBJ databases">
        <title>Choanephora cucurbitarum.</title>
        <authorList>
            <person name="Min B."/>
            <person name="Park H."/>
            <person name="Park J.-H."/>
            <person name="Shin H.-D."/>
            <person name="Choi I.-G."/>
        </authorList>
    </citation>
    <scope>NUCLEOTIDE SEQUENCE [LARGE SCALE GENOMIC DNA]</scope>
    <source>
        <strain evidence="9 10">KUS-F28377</strain>
    </source>
</reference>
<evidence type="ECO:0000313" key="10">
    <source>
        <dbReference type="Proteomes" id="UP000093000"/>
    </source>
</evidence>
<dbReference type="EMBL" id="LUGH01000060">
    <property type="protein sequence ID" value="OBZ90183.1"/>
    <property type="molecule type" value="Genomic_DNA"/>
</dbReference>
<dbReference type="AlphaFoldDB" id="A0A1C7NM04"/>